<evidence type="ECO:0000256" key="1">
    <source>
        <dbReference type="SAM" id="MobiDB-lite"/>
    </source>
</evidence>
<keyword evidence="3" id="KW-1185">Reference proteome</keyword>
<feature type="region of interest" description="Disordered" evidence="1">
    <location>
        <begin position="30"/>
        <end position="113"/>
    </location>
</feature>
<evidence type="ECO:0000313" key="2">
    <source>
        <dbReference type="EMBL" id="KAJ3173923.1"/>
    </source>
</evidence>
<dbReference type="Proteomes" id="UP001212152">
    <property type="component" value="Unassembled WGS sequence"/>
</dbReference>
<protein>
    <submittedName>
        <fullName evidence="2">Uncharacterized protein</fullName>
    </submittedName>
</protein>
<proteinExistence type="predicted"/>
<comment type="caution">
    <text evidence="2">The sequence shown here is derived from an EMBL/GenBank/DDBJ whole genome shotgun (WGS) entry which is preliminary data.</text>
</comment>
<feature type="compositionally biased region" description="Basic and acidic residues" evidence="1">
    <location>
        <begin position="30"/>
        <end position="43"/>
    </location>
</feature>
<evidence type="ECO:0000313" key="3">
    <source>
        <dbReference type="Proteomes" id="UP001212152"/>
    </source>
</evidence>
<accession>A0AAD5TGS9</accession>
<reference evidence="2" key="1">
    <citation type="submission" date="2020-05" db="EMBL/GenBank/DDBJ databases">
        <title>Phylogenomic resolution of chytrid fungi.</title>
        <authorList>
            <person name="Stajich J.E."/>
            <person name="Amses K."/>
            <person name="Simmons R."/>
            <person name="Seto K."/>
            <person name="Myers J."/>
            <person name="Bonds A."/>
            <person name="Quandt C.A."/>
            <person name="Barry K."/>
            <person name="Liu P."/>
            <person name="Grigoriev I."/>
            <person name="Longcore J.E."/>
            <person name="James T.Y."/>
        </authorList>
    </citation>
    <scope>NUCLEOTIDE SEQUENCE</scope>
    <source>
        <strain evidence="2">JEL0379</strain>
    </source>
</reference>
<dbReference type="EMBL" id="JADGJQ010000067">
    <property type="protein sequence ID" value="KAJ3173923.1"/>
    <property type="molecule type" value="Genomic_DNA"/>
</dbReference>
<sequence>MAPPSTTTAIAPRPSIAQPCSCIWAALDQQREQEAATRHELQTKHSTLSTVKDAVSALPFMGTKSDNPAEETSTAPEDLPRTQPQRPARDASSSSSSASASASSPPPQDRRPIAVDLKFGTINANAGDHNAVVARMDAKAALLKKSGWLGKARPFKLFGASPEVKVSELISYRE</sequence>
<gene>
    <name evidence="2" type="ORF">HDU87_007245</name>
</gene>
<organism evidence="2 3">
    <name type="scientific">Geranomyces variabilis</name>
    <dbReference type="NCBI Taxonomy" id="109894"/>
    <lineage>
        <taxon>Eukaryota</taxon>
        <taxon>Fungi</taxon>
        <taxon>Fungi incertae sedis</taxon>
        <taxon>Chytridiomycota</taxon>
        <taxon>Chytridiomycota incertae sedis</taxon>
        <taxon>Chytridiomycetes</taxon>
        <taxon>Spizellomycetales</taxon>
        <taxon>Powellomycetaceae</taxon>
        <taxon>Geranomyces</taxon>
    </lineage>
</organism>
<feature type="compositionally biased region" description="Polar residues" evidence="1">
    <location>
        <begin position="64"/>
        <end position="75"/>
    </location>
</feature>
<dbReference type="AlphaFoldDB" id="A0AAD5TGS9"/>
<name>A0AAD5TGS9_9FUNG</name>
<feature type="compositionally biased region" description="Low complexity" evidence="1">
    <location>
        <begin position="84"/>
        <end position="103"/>
    </location>
</feature>
<feature type="non-terminal residue" evidence="2">
    <location>
        <position position="174"/>
    </location>
</feature>